<evidence type="ECO:0000313" key="2">
    <source>
        <dbReference type="EMBL" id="GLI71346.1"/>
    </source>
</evidence>
<keyword evidence="3" id="KW-1185">Reference proteome</keyword>
<dbReference type="InterPro" id="IPR047047">
    <property type="entry name" value="GST_Omega-like_C"/>
</dbReference>
<dbReference type="InterPro" id="IPR016639">
    <property type="entry name" value="GST_Omega/GSH"/>
</dbReference>
<dbReference type="InterPro" id="IPR040079">
    <property type="entry name" value="Glutathione_S-Trfase"/>
</dbReference>
<sequence length="388" mass="43900">MLIRTAKYPNSCSWTRTVDILASHLRSSRTMAAKARTALDETSNTGEFKRTEAGFRNQIEPGGRFEPEASRYHLYVSLACPWACRCLAVLYLKGLEDAIGVSVTHPTWQRTRAEDPHDEHSGWVFRSPTDPPLSSIAGFGSFGCEGCVPDNVNGARFVRDLYELAHDTTGKYSVPVLWDKKERTIVNNESSEIIRMFNSSFNHIAKNPDLDLYPEPLRASIDQVNSWVYPSINNGVYRCGFATSQAAYDTAFQELFSALDRCEDLLSRQRFLVGSQLTEADVRLFQTLIRFDEVYVVYFKTNKCFLREYPNIAGYVRDLYGIPEISRSVNMDHIKTHYFTSHPRLNHYAVVPRGGAAWWTEPSSRAERFRSGDAYEAAAVVAAATVKL</sequence>
<dbReference type="Gene3D" id="3.40.30.10">
    <property type="entry name" value="Glutaredoxin"/>
    <property type="match status" value="1"/>
</dbReference>
<reference evidence="2 3" key="1">
    <citation type="journal article" date="2023" name="IScience">
        <title>Expanded male sex-determining region conserved during the evolution of homothallism in the green alga Volvox.</title>
        <authorList>
            <person name="Yamamoto K."/>
            <person name="Matsuzaki R."/>
            <person name="Mahakham W."/>
            <person name="Heman W."/>
            <person name="Sekimoto H."/>
            <person name="Kawachi M."/>
            <person name="Minakuchi Y."/>
            <person name="Toyoda A."/>
            <person name="Nozaki H."/>
        </authorList>
    </citation>
    <scope>NUCLEOTIDE SEQUENCE [LARGE SCALE GENOMIC DNA]</scope>
    <source>
        <strain evidence="2 3">NIES-4468</strain>
    </source>
</reference>
<dbReference type="PROSITE" id="PS50405">
    <property type="entry name" value="GST_CTER"/>
    <property type="match status" value="1"/>
</dbReference>
<feature type="domain" description="GST C-terminal" evidence="1">
    <location>
        <begin position="214"/>
        <end position="338"/>
    </location>
</feature>
<dbReference type="PANTHER" id="PTHR32419:SF6">
    <property type="entry name" value="GLUTATHIONE S-TRANSFERASE OMEGA-LIKE 1-RELATED"/>
    <property type="match status" value="1"/>
</dbReference>
<dbReference type="SFLD" id="SFLDS00019">
    <property type="entry name" value="Glutathione_Transferase_(cytos"/>
    <property type="match status" value="1"/>
</dbReference>
<dbReference type="Gene3D" id="1.20.1050.10">
    <property type="match status" value="1"/>
</dbReference>
<dbReference type="SUPFAM" id="SSF47616">
    <property type="entry name" value="GST C-terminal domain-like"/>
    <property type="match status" value="1"/>
</dbReference>
<dbReference type="InterPro" id="IPR004045">
    <property type="entry name" value="Glutathione_S-Trfase_N"/>
</dbReference>
<dbReference type="SFLD" id="SFLDG01206">
    <property type="entry name" value="Xi.1"/>
    <property type="match status" value="1"/>
</dbReference>
<evidence type="ECO:0000313" key="3">
    <source>
        <dbReference type="Proteomes" id="UP001165090"/>
    </source>
</evidence>
<dbReference type="Pfam" id="PF13410">
    <property type="entry name" value="GST_C_2"/>
    <property type="match status" value="1"/>
</dbReference>
<gene>
    <name evidence="2" type="ORF">VaNZ11_016508</name>
</gene>
<dbReference type="EMBL" id="BSDZ01000112">
    <property type="protein sequence ID" value="GLI71346.1"/>
    <property type="molecule type" value="Genomic_DNA"/>
</dbReference>
<dbReference type="Pfam" id="PF13409">
    <property type="entry name" value="GST_N_2"/>
    <property type="match status" value="1"/>
</dbReference>
<protein>
    <recommendedName>
        <fullName evidence="1">GST C-terminal domain-containing protein</fullName>
    </recommendedName>
</protein>
<proteinExistence type="predicted"/>
<organism evidence="2 3">
    <name type="scientific">Volvox africanus</name>
    <dbReference type="NCBI Taxonomy" id="51714"/>
    <lineage>
        <taxon>Eukaryota</taxon>
        <taxon>Viridiplantae</taxon>
        <taxon>Chlorophyta</taxon>
        <taxon>core chlorophytes</taxon>
        <taxon>Chlorophyceae</taxon>
        <taxon>CS clade</taxon>
        <taxon>Chlamydomonadales</taxon>
        <taxon>Volvocaceae</taxon>
        <taxon>Volvox</taxon>
    </lineage>
</organism>
<dbReference type="InterPro" id="IPR036249">
    <property type="entry name" value="Thioredoxin-like_sf"/>
</dbReference>
<dbReference type="InterPro" id="IPR036282">
    <property type="entry name" value="Glutathione-S-Trfase_C_sf"/>
</dbReference>
<dbReference type="SFLD" id="SFLDG01148">
    <property type="entry name" value="Xi_(cytGST)"/>
    <property type="match status" value="1"/>
</dbReference>
<accession>A0ABQ5SQG9</accession>
<dbReference type="PANTHER" id="PTHR32419">
    <property type="entry name" value="GLUTATHIONYL-HYDROQUINONE REDUCTASE"/>
    <property type="match status" value="1"/>
</dbReference>
<evidence type="ECO:0000259" key="1">
    <source>
        <dbReference type="PROSITE" id="PS50405"/>
    </source>
</evidence>
<name>A0ABQ5SQG9_9CHLO</name>
<dbReference type="Proteomes" id="UP001165090">
    <property type="component" value="Unassembled WGS sequence"/>
</dbReference>
<comment type="caution">
    <text evidence="2">The sequence shown here is derived from an EMBL/GenBank/DDBJ whole genome shotgun (WGS) entry which is preliminary data.</text>
</comment>
<dbReference type="InterPro" id="IPR010987">
    <property type="entry name" value="Glutathione-S-Trfase_C-like"/>
</dbReference>
<dbReference type="CDD" id="cd03190">
    <property type="entry name" value="GST_C_Omega_like"/>
    <property type="match status" value="1"/>
</dbReference>
<dbReference type="SUPFAM" id="SSF52833">
    <property type="entry name" value="Thioredoxin-like"/>
    <property type="match status" value="1"/>
</dbReference>